<accession>A0A914MN41</accession>
<dbReference type="InterPro" id="IPR001666">
    <property type="entry name" value="PI_transfer"/>
</dbReference>
<dbReference type="WBParaSite" id="Minc3s02244g29046">
    <property type="protein sequence ID" value="Minc3s02244g29046"/>
    <property type="gene ID" value="Minc3s02244g29046"/>
</dbReference>
<dbReference type="Pfam" id="PF02121">
    <property type="entry name" value="IP_trans"/>
    <property type="match status" value="2"/>
</dbReference>
<dbReference type="SUPFAM" id="SSF55961">
    <property type="entry name" value="Bet v1-like"/>
    <property type="match status" value="2"/>
</dbReference>
<reference evidence="3" key="1">
    <citation type="submission" date="2022-11" db="UniProtKB">
        <authorList>
            <consortium name="WormBaseParasite"/>
        </authorList>
    </citation>
    <scope>IDENTIFICATION</scope>
</reference>
<proteinExistence type="predicted"/>
<sequence>MLVREYRIVMPMTTAEFQIGRAFAYMETARKQTHKGEGVEILQDEPFDNIPLCHGRYNEGQFTHKIYHLRSKIPSFVRPFVPNGLTRIHEHSWNSFPYLLTELYAPEWDENREKFSIRFETLCLGDNRGKDENALGLDRDMLRRREVVKMNVGEDNTNFRSKRAKRGPLVGNWQEKCKPCMCVYKVVTVNVRTHFPGAEKLVELFRSKRAKRGPLVGNWQEKCKPCMCVYKVVTVNVRTHFPGAEKLVELEHRKINFKFHQQIFTSIDSWFGLTWDEVREQEVQLRTELDTQRAASMVTASSR</sequence>
<organism evidence="2 3">
    <name type="scientific">Meloidogyne incognita</name>
    <name type="common">Southern root-knot nematode worm</name>
    <name type="synonym">Oxyuris incognita</name>
    <dbReference type="NCBI Taxonomy" id="6306"/>
    <lineage>
        <taxon>Eukaryota</taxon>
        <taxon>Metazoa</taxon>
        <taxon>Ecdysozoa</taxon>
        <taxon>Nematoda</taxon>
        <taxon>Chromadorea</taxon>
        <taxon>Rhabditida</taxon>
        <taxon>Tylenchina</taxon>
        <taxon>Tylenchomorpha</taxon>
        <taxon>Tylenchoidea</taxon>
        <taxon>Meloidogynidae</taxon>
        <taxon>Meloidogyninae</taxon>
        <taxon>Meloidogyne</taxon>
        <taxon>Meloidogyne incognita group</taxon>
    </lineage>
</organism>
<dbReference type="GO" id="GO:0005548">
    <property type="term" value="F:phospholipid transporter activity"/>
    <property type="evidence" value="ECO:0007669"/>
    <property type="project" value="InterPro"/>
</dbReference>
<protein>
    <submittedName>
        <fullName evidence="3">Phosphatidylinositol transfer protein</fullName>
    </submittedName>
</protein>
<keyword evidence="2" id="KW-1185">Reference proteome</keyword>
<feature type="domain" description="Phosphatidylinositol transfer protein N-terminal" evidence="1">
    <location>
        <begin position="1"/>
        <end position="193"/>
    </location>
</feature>
<dbReference type="InterPro" id="IPR023393">
    <property type="entry name" value="START-like_dom_sf"/>
</dbReference>
<dbReference type="Proteomes" id="UP000887563">
    <property type="component" value="Unplaced"/>
</dbReference>
<evidence type="ECO:0000313" key="3">
    <source>
        <dbReference type="WBParaSite" id="Minc3s02244g29046"/>
    </source>
</evidence>
<dbReference type="PANTHER" id="PTHR10658">
    <property type="entry name" value="PHOSPHATIDYLINOSITOL TRANSFER PROTEIN"/>
    <property type="match status" value="1"/>
</dbReference>
<dbReference type="PANTHER" id="PTHR10658:SF11">
    <property type="entry name" value="VIBRATOR, ISOFORM B"/>
    <property type="match status" value="1"/>
</dbReference>
<feature type="domain" description="Phosphatidylinositol transfer protein N-terminal" evidence="1">
    <location>
        <begin position="200"/>
        <end position="285"/>
    </location>
</feature>
<dbReference type="AlphaFoldDB" id="A0A914MN41"/>
<dbReference type="Gene3D" id="3.30.530.20">
    <property type="match status" value="2"/>
</dbReference>
<name>A0A914MN41_MELIC</name>
<dbReference type="InterPro" id="IPR055261">
    <property type="entry name" value="PI_transfer_N"/>
</dbReference>
<evidence type="ECO:0000259" key="1">
    <source>
        <dbReference type="Pfam" id="PF02121"/>
    </source>
</evidence>
<evidence type="ECO:0000313" key="2">
    <source>
        <dbReference type="Proteomes" id="UP000887563"/>
    </source>
</evidence>